<reference evidence="2 3" key="1">
    <citation type="submission" date="2023-11" db="EMBL/GenBank/DDBJ databases">
        <title>Plant-associative lifestyle of Vibrio porteresiae and its evolutionary dynamics.</title>
        <authorList>
            <person name="Rameshkumar N."/>
            <person name="Kirti K."/>
        </authorList>
    </citation>
    <scope>NUCLEOTIDE SEQUENCE [LARGE SCALE GENOMIC DNA]</scope>
    <source>
        <strain evidence="2 3">MSSRF7</strain>
    </source>
</reference>
<dbReference type="RefSeq" id="WP_318584286.1">
    <property type="nucleotide sequence ID" value="NZ_JAWRCP010000001.1"/>
</dbReference>
<keyword evidence="1" id="KW-1133">Transmembrane helix</keyword>
<evidence type="ECO:0000256" key="1">
    <source>
        <dbReference type="SAM" id="Phobius"/>
    </source>
</evidence>
<feature type="transmembrane region" description="Helical" evidence="1">
    <location>
        <begin position="85"/>
        <end position="104"/>
    </location>
</feature>
<keyword evidence="1" id="KW-0812">Transmembrane</keyword>
<dbReference type="EMBL" id="JAWRCP010000001">
    <property type="protein sequence ID" value="MDW6091505.1"/>
    <property type="molecule type" value="Genomic_DNA"/>
</dbReference>
<gene>
    <name evidence="2" type="ORF">SBX64_02905</name>
</gene>
<dbReference type="Proteomes" id="UP001279860">
    <property type="component" value="Unassembled WGS sequence"/>
</dbReference>
<keyword evidence="1" id="KW-0472">Membrane</keyword>
<evidence type="ECO:0000313" key="2">
    <source>
        <dbReference type="EMBL" id="MDW6091505.1"/>
    </source>
</evidence>
<sequence length="164" mass="18050">MNVHVTLIKSKVQSYQTLTPTTVRIELDNSQTVILTVSQSWVLNQGDSVAIAGFQDPKSNVFLGYGYINLSQHVQSITRSNGLPFLLFGVLMSVITLGVLAFIFSGSGVIPFYDILLTLPLLFIFLFSVFFIWIGVKAKQKERAVRKVLAQVKINALVDAATLG</sequence>
<accession>A0ABU4IQ30</accession>
<evidence type="ECO:0000313" key="3">
    <source>
        <dbReference type="Proteomes" id="UP001279860"/>
    </source>
</evidence>
<keyword evidence="3" id="KW-1185">Reference proteome</keyword>
<feature type="transmembrane region" description="Helical" evidence="1">
    <location>
        <begin position="110"/>
        <end position="136"/>
    </location>
</feature>
<comment type="caution">
    <text evidence="2">The sequence shown here is derived from an EMBL/GenBank/DDBJ whole genome shotgun (WGS) entry which is preliminary data.</text>
</comment>
<organism evidence="2 3">
    <name type="scientific">Vibrio rhizosphaerae</name>
    <dbReference type="NCBI Taxonomy" id="398736"/>
    <lineage>
        <taxon>Bacteria</taxon>
        <taxon>Pseudomonadati</taxon>
        <taxon>Pseudomonadota</taxon>
        <taxon>Gammaproteobacteria</taxon>
        <taxon>Vibrionales</taxon>
        <taxon>Vibrionaceae</taxon>
        <taxon>Vibrio</taxon>
    </lineage>
</organism>
<proteinExistence type="predicted"/>
<name>A0ABU4IQ30_9VIBR</name>
<protein>
    <submittedName>
        <fullName evidence="2">Uncharacterized protein</fullName>
    </submittedName>
</protein>